<comment type="caution">
    <text evidence="1">The sequence shown here is derived from an EMBL/GenBank/DDBJ whole genome shotgun (WGS) entry which is preliminary data.</text>
</comment>
<evidence type="ECO:0000313" key="1">
    <source>
        <dbReference type="EMBL" id="KAJ8876002.1"/>
    </source>
</evidence>
<dbReference type="Proteomes" id="UP001159363">
    <property type="component" value="Chromosome 8"/>
</dbReference>
<keyword evidence="2" id="KW-1185">Reference proteome</keyword>
<reference evidence="1 2" key="1">
    <citation type="submission" date="2023-02" db="EMBL/GenBank/DDBJ databases">
        <title>LHISI_Scaffold_Assembly.</title>
        <authorList>
            <person name="Stuart O.P."/>
            <person name="Cleave R."/>
            <person name="Magrath M.J.L."/>
            <person name="Mikheyev A.S."/>
        </authorList>
    </citation>
    <scope>NUCLEOTIDE SEQUENCE [LARGE SCALE GENOMIC DNA]</scope>
    <source>
        <strain evidence="1">Daus_M_001</strain>
        <tissue evidence="1">Leg muscle</tissue>
    </source>
</reference>
<name>A0ABQ9GVF2_9NEOP</name>
<accession>A0ABQ9GVF2</accession>
<dbReference type="EMBL" id="JARBHB010000009">
    <property type="protein sequence ID" value="KAJ8876002.1"/>
    <property type="molecule type" value="Genomic_DNA"/>
</dbReference>
<proteinExistence type="predicted"/>
<evidence type="ECO:0000313" key="2">
    <source>
        <dbReference type="Proteomes" id="UP001159363"/>
    </source>
</evidence>
<organism evidence="1 2">
    <name type="scientific">Dryococelus australis</name>
    <dbReference type="NCBI Taxonomy" id="614101"/>
    <lineage>
        <taxon>Eukaryota</taxon>
        <taxon>Metazoa</taxon>
        <taxon>Ecdysozoa</taxon>
        <taxon>Arthropoda</taxon>
        <taxon>Hexapoda</taxon>
        <taxon>Insecta</taxon>
        <taxon>Pterygota</taxon>
        <taxon>Neoptera</taxon>
        <taxon>Polyneoptera</taxon>
        <taxon>Phasmatodea</taxon>
        <taxon>Verophasmatodea</taxon>
        <taxon>Anareolatae</taxon>
        <taxon>Phasmatidae</taxon>
        <taxon>Eurycanthinae</taxon>
        <taxon>Dryococelus</taxon>
    </lineage>
</organism>
<sequence length="579" mass="63413">MSNGEGEGEGNANAMRNIDEGQFPAGRCAELREPPEEIWVALNIGVMRADEGEVKRVWSSAGVLVRGKGEIYVKMRRPAASSGIILNGPAGNRARFALAGGEPSIAEPTAAPFQLVIFFSWRTKKVRTYECIADPDMHVANDCRSRKENIPSAFSSTVFRPVLFRVRAGTPKSAVSLSLETRHIPMDRCNQLELSTNPRHDWTTLQPRLSRREIIGSSQVCLQHFPGTHDQLSERKCRRIASFPAVAARCTAAAIYRCLGRRNSLSLHGFGPSLSKPHCYSVGKPLLWRSAEHTSTHLKRASSRKRSAAATSRTLATGAVCKPTGWVLTLPADDGTRWTSRWGFVRRSRDINQPSATVTFTPQFIVCAVAHKALARNNMPLVAVDLDLGMVDKMVAGINMVPKNKIAAGNKMVGNMSTGNNMAVMTSKVKGHGAGSFILFQYVYFPSTGLQKRGDLSCIVEISSIIDELKDRGQRSPGSRSKGKVTWIQYGRRLTGMTKKVAGAWRLCPVPLCPNSGMKGWGKLNIPEKNRRPAASSGTIPTCENPGVTRPGIESGSSCWEASRLTALKKLKIYELYQH</sequence>
<gene>
    <name evidence="1" type="ORF">PR048_023910</name>
</gene>
<protein>
    <submittedName>
        <fullName evidence="1">Uncharacterized protein</fullName>
    </submittedName>
</protein>